<dbReference type="GO" id="GO:0005524">
    <property type="term" value="F:ATP binding"/>
    <property type="evidence" value="ECO:0007669"/>
    <property type="project" value="UniProtKB-KW"/>
</dbReference>
<evidence type="ECO:0000313" key="8">
    <source>
        <dbReference type="EMBL" id="CAF4584698.1"/>
    </source>
</evidence>
<evidence type="ECO:0000256" key="5">
    <source>
        <dbReference type="SAM" id="MobiDB-lite"/>
    </source>
</evidence>
<dbReference type="GO" id="GO:0051082">
    <property type="term" value="F:unfolded protein binding"/>
    <property type="evidence" value="ECO:0007669"/>
    <property type="project" value="InterPro"/>
</dbReference>
<evidence type="ECO:0000256" key="1">
    <source>
        <dbReference type="ARBA" id="ARBA00008239"/>
    </source>
</evidence>
<dbReference type="SUPFAM" id="SSF54211">
    <property type="entry name" value="Ribosomal protein S5 domain 2-like"/>
    <property type="match status" value="1"/>
</dbReference>
<evidence type="ECO:0000313" key="10">
    <source>
        <dbReference type="Proteomes" id="UP000663825"/>
    </source>
</evidence>
<dbReference type="InterPro" id="IPR020568">
    <property type="entry name" value="Ribosomal_Su5_D2-typ_SF"/>
</dbReference>
<dbReference type="OrthoDB" id="5426351at2759"/>
<dbReference type="InterPro" id="IPR001404">
    <property type="entry name" value="Hsp90_fam"/>
</dbReference>
<dbReference type="GO" id="GO:0016887">
    <property type="term" value="F:ATP hydrolysis activity"/>
    <property type="evidence" value="ECO:0007669"/>
    <property type="project" value="InterPro"/>
</dbReference>
<organism evidence="6 10">
    <name type="scientific">Rotaria socialis</name>
    <dbReference type="NCBI Taxonomy" id="392032"/>
    <lineage>
        <taxon>Eukaryota</taxon>
        <taxon>Metazoa</taxon>
        <taxon>Spiralia</taxon>
        <taxon>Gnathifera</taxon>
        <taxon>Rotifera</taxon>
        <taxon>Eurotatoria</taxon>
        <taxon>Bdelloidea</taxon>
        <taxon>Philodinida</taxon>
        <taxon>Philodinidae</taxon>
        <taxon>Rotaria</taxon>
    </lineage>
</organism>
<dbReference type="InterPro" id="IPR036890">
    <property type="entry name" value="HATPase_C_sf"/>
</dbReference>
<feature type="region of interest" description="Disordered" evidence="5">
    <location>
        <begin position="121"/>
        <end position="155"/>
    </location>
</feature>
<dbReference type="EMBL" id="CAJNXB010004324">
    <property type="protein sequence ID" value="CAF3370635.1"/>
    <property type="molecule type" value="Genomic_DNA"/>
</dbReference>
<dbReference type="AlphaFoldDB" id="A0A817XPL9"/>
<gene>
    <name evidence="7" type="ORF">KIK155_LOCUS8199</name>
    <name evidence="6" type="ORF">TIS948_LOCUS25025</name>
    <name evidence="9" type="ORF">TOA249_LOCUS31882</name>
    <name evidence="8" type="ORF">UJA718_LOCUS30755</name>
</gene>
<sequence>MTQTDLVQFLGTIAKSNTSEFLNRVQEVQKDGKEGTSMSDLIVEQFSVGFYSSFLVADKVVIASKNNADDQYIWELDSASFNVFKDPREGSTLEEIIRKYSKFINFNIYLWKSNTIKEEVPDDDAADNKKTDETEKKTDNDDAAVEDDKEEEKKAKTKTADKTVWDWELMNERAPFDLFSNYNKKADAIKLYVRRVFITDNFEEMIPKYLPFIRGVIDSDDLPLNVSREILQQSKLLKVIKKKTFSFWKEYGTNIKRGVIEDSANCTRLAKLLRYATSLSGDKQISLSQYVKCMKLKQEHIYFIAAMSIDEAQKSPFIERIPGQ</sequence>
<evidence type="ECO:0000313" key="11">
    <source>
        <dbReference type="Proteomes" id="UP000663873"/>
    </source>
</evidence>
<dbReference type="Gene3D" id="3.30.565.10">
    <property type="entry name" value="Histidine kinase-like ATPase, C-terminal domain"/>
    <property type="match status" value="1"/>
</dbReference>
<dbReference type="Proteomes" id="UP000663865">
    <property type="component" value="Unassembled WGS sequence"/>
</dbReference>
<evidence type="ECO:0000313" key="6">
    <source>
        <dbReference type="EMBL" id="CAF3370635.1"/>
    </source>
</evidence>
<evidence type="ECO:0008006" key="12">
    <source>
        <dbReference type="Google" id="ProtNLM"/>
    </source>
</evidence>
<keyword evidence="3" id="KW-0067">ATP-binding</keyword>
<feature type="compositionally biased region" description="Basic and acidic residues" evidence="5">
    <location>
        <begin position="126"/>
        <end position="140"/>
    </location>
</feature>
<evidence type="ECO:0000313" key="9">
    <source>
        <dbReference type="EMBL" id="CAF4917904.1"/>
    </source>
</evidence>
<evidence type="ECO:0000256" key="2">
    <source>
        <dbReference type="ARBA" id="ARBA00022741"/>
    </source>
</evidence>
<feature type="compositionally biased region" description="Acidic residues" evidence="5">
    <location>
        <begin position="141"/>
        <end position="150"/>
    </location>
</feature>
<name>A0A817XPL9_9BILA</name>
<keyword evidence="4" id="KW-0143">Chaperone</keyword>
<evidence type="ECO:0000256" key="4">
    <source>
        <dbReference type="ARBA" id="ARBA00023186"/>
    </source>
</evidence>
<dbReference type="PANTHER" id="PTHR11528">
    <property type="entry name" value="HEAT SHOCK PROTEIN 90 FAMILY MEMBER"/>
    <property type="match status" value="1"/>
</dbReference>
<accession>A0A817XPL9</accession>
<dbReference type="Gene3D" id="3.30.230.80">
    <property type="match status" value="1"/>
</dbReference>
<proteinExistence type="inferred from homology"/>
<dbReference type="Gene3D" id="3.40.50.11260">
    <property type="match status" value="1"/>
</dbReference>
<dbReference type="Proteomes" id="UP000663838">
    <property type="component" value="Unassembled WGS sequence"/>
</dbReference>
<keyword evidence="11" id="KW-1185">Reference proteome</keyword>
<dbReference type="GO" id="GO:0140662">
    <property type="term" value="F:ATP-dependent protein folding chaperone"/>
    <property type="evidence" value="ECO:0007669"/>
    <property type="project" value="InterPro"/>
</dbReference>
<dbReference type="Proteomes" id="UP000663873">
    <property type="component" value="Unassembled WGS sequence"/>
</dbReference>
<dbReference type="EMBL" id="CAJNYV010001075">
    <property type="protein sequence ID" value="CAF3401853.1"/>
    <property type="molecule type" value="Genomic_DNA"/>
</dbReference>
<dbReference type="Pfam" id="PF00183">
    <property type="entry name" value="HSP90"/>
    <property type="match status" value="2"/>
</dbReference>
<comment type="caution">
    <text evidence="6">The sequence shown here is derived from an EMBL/GenBank/DDBJ whole genome shotgun (WGS) entry which is preliminary data.</text>
</comment>
<dbReference type="SUPFAM" id="SSF55874">
    <property type="entry name" value="ATPase domain of HSP90 chaperone/DNA topoisomerase II/histidine kinase"/>
    <property type="match status" value="1"/>
</dbReference>
<evidence type="ECO:0000313" key="7">
    <source>
        <dbReference type="EMBL" id="CAF3401853.1"/>
    </source>
</evidence>
<protein>
    <recommendedName>
        <fullName evidence="12">Heat shock protein 90</fullName>
    </recommendedName>
</protein>
<keyword evidence="2" id="KW-0547">Nucleotide-binding</keyword>
<dbReference type="EMBL" id="CAJOBS010006978">
    <property type="protein sequence ID" value="CAF4917904.1"/>
    <property type="molecule type" value="Genomic_DNA"/>
</dbReference>
<reference evidence="6" key="1">
    <citation type="submission" date="2021-02" db="EMBL/GenBank/DDBJ databases">
        <authorList>
            <person name="Nowell W R."/>
        </authorList>
    </citation>
    <scope>NUCLEOTIDE SEQUENCE</scope>
</reference>
<comment type="similarity">
    <text evidence="1">Belongs to the heat shock protein 90 family.</text>
</comment>
<dbReference type="Proteomes" id="UP000663825">
    <property type="component" value="Unassembled WGS sequence"/>
</dbReference>
<evidence type="ECO:0000256" key="3">
    <source>
        <dbReference type="ARBA" id="ARBA00022840"/>
    </source>
</evidence>
<dbReference type="EMBL" id="CAJOBP010016578">
    <property type="protein sequence ID" value="CAF4584698.1"/>
    <property type="molecule type" value="Genomic_DNA"/>
</dbReference>